<dbReference type="PANTHER" id="PTHR41533:SF2">
    <property type="entry name" value="BLR7131 PROTEIN"/>
    <property type="match status" value="1"/>
</dbReference>
<dbReference type="SUPFAM" id="SSF47090">
    <property type="entry name" value="PGBD-like"/>
    <property type="match status" value="1"/>
</dbReference>
<keyword evidence="3" id="KW-0808">Transferase</keyword>
<dbReference type="Pfam" id="PF20142">
    <property type="entry name" value="Scaffold"/>
    <property type="match status" value="1"/>
</dbReference>
<dbReference type="InterPro" id="IPR036366">
    <property type="entry name" value="PGBDSf"/>
</dbReference>
<dbReference type="PROSITE" id="PS52029">
    <property type="entry name" value="LD_TPASE"/>
    <property type="match status" value="1"/>
</dbReference>
<dbReference type="RefSeq" id="WP_343165070.1">
    <property type="nucleotide sequence ID" value="NZ_JBHRSV010000002.1"/>
</dbReference>
<evidence type="ECO:0000256" key="3">
    <source>
        <dbReference type="ARBA" id="ARBA00022679"/>
    </source>
</evidence>
<keyword evidence="6 7" id="KW-0961">Cell wall biogenesis/degradation</keyword>
<dbReference type="InterPro" id="IPR052905">
    <property type="entry name" value="LD-transpeptidase_YkuD-like"/>
</dbReference>
<evidence type="ECO:0000256" key="4">
    <source>
        <dbReference type="ARBA" id="ARBA00022960"/>
    </source>
</evidence>
<reference evidence="10" key="1">
    <citation type="journal article" date="2019" name="Int. J. Syst. Evol. Microbiol.">
        <title>The Global Catalogue of Microorganisms (GCM) 10K type strain sequencing project: providing services to taxonomists for standard genome sequencing and annotation.</title>
        <authorList>
            <consortium name="The Broad Institute Genomics Platform"/>
            <consortium name="The Broad Institute Genome Sequencing Center for Infectious Disease"/>
            <person name="Wu L."/>
            <person name="Ma J."/>
        </authorList>
    </citation>
    <scope>NUCLEOTIDE SEQUENCE [LARGE SCALE GENOMIC DNA]</scope>
    <source>
        <strain evidence="10">KCTC 52487</strain>
    </source>
</reference>
<dbReference type="SUPFAM" id="SSF141523">
    <property type="entry name" value="L,D-transpeptidase catalytic domain-like"/>
    <property type="match status" value="1"/>
</dbReference>
<keyword evidence="10" id="KW-1185">Reference proteome</keyword>
<dbReference type="EMBL" id="JBHRSV010000002">
    <property type="protein sequence ID" value="MFC2925302.1"/>
    <property type="molecule type" value="Genomic_DNA"/>
</dbReference>
<sequence>MPTALETGPGDAHTLIKDFLNQLEPSLNTVLVFALSLQIAGTPLEAGPVEAFYAAREGALVWTGEANAAHFDALIEALASASDHGLDPSDYGYADLRAADAAIADPALDRLATEGWMTLAQDLATGRLDPREYGAAFDAPEPLANPADSLALMIASGEVVTRLEVLAPHRPEYRALQAALVRYREIAKQGGWHPIEPGPALHPGDRDVRVLFLRDRLQTEGLMPVLAWPGPGQFAEFIDSVMIYDDAVAAAVAEVQRSAHLEPDGIAGADTIDWLNIPVEHRIAQIEAGLERWRWLPRDPAPLRVEVNLPDYRLAVYGAEGFVRTHDVIVGRPSRPSPMLQAQMRYMILNPWWETPHRLAVLDELPLFRRDPGAVDRLGFVVLDRETGEAVDATEIDWTTVSARDFPYRLRQRPGPHNALGVVKFIFPNPFSTFLHDTSARELFDRPARAFSSGCVRVRDAVELAEWVAGRASETDNERLHDALDSGRETRIDLLRPIDVRFLYFTAVANGEGGVRFVPDVYGLDARLIAALGGAPETGNPDDEDDPDEFVLADGGGECGVGF</sequence>
<dbReference type="Pfam" id="PF03734">
    <property type="entry name" value="YkuD"/>
    <property type="match status" value="1"/>
</dbReference>
<dbReference type="Gene3D" id="2.40.440.10">
    <property type="entry name" value="L,D-transpeptidase catalytic domain-like"/>
    <property type="match status" value="1"/>
</dbReference>
<gene>
    <name evidence="9" type="ORF">ACFOOR_04210</name>
</gene>
<accession>A0ABV6ZV41</accession>
<evidence type="ECO:0000313" key="9">
    <source>
        <dbReference type="EMBL" id="MFC2925302.1"/>
    </source>
</evidence>
<dbReference type="InterPro" id="IPR036365">
    <property type="entry name" value="PGBD-like_sf"/>
</dbReference>
<evidence type="ECO:0000256" key="6">
    <source>
        <dbReference type="ARBA" id="ARBA00023316"/>
    </source>
</evidence>
<organism evidence="9 10">
    <name type="scientific">Hyphobacterium vulgare</name>
    <dbReference type="NCBI Taxonomy" id="1736751"/>
    <lineage>
        <taxon>Bacteria</taxon>
        <taxon>Pseudomonadati</taxon>
        <taxon>Pseudomonadota</taxon>
        <taxon>Alphaproteobacteria</taxon>
        <taxon>Maricaulales</taxon>
        <taxon>Maricaulaceae</taxon>
        <taxon>Hyphobacterium</taxon>
    </lineage>
</organism>
<evidence type="ECO:0000256" key="5">
    <source>
        <dbReference type="ARBA" id="ARBA00022984"/>
    </source>
</evidence>
<dbReference type="InterPro" id="IPR005490">
    <property type="entry name" value="LD_TPept_cat_dom"/>
</dbReference>
<dbReference type="Proteomes" id="UP001595379">
    <property type="component" value="Unassembled WGS sequence"/>
</dbReference>
<evidence type="ECO:0000259" key="8">
    <source>
        <dbReference type="PROSITE" id="PS52029"/>
    </source>
</evidence>
<feature type="active site" description="Proton donor/acceptor" evidence="7">
    <location>
        <position position="436"/>
    </location>
</feature>
<dbReference type="InterPro" id="IPR045380">
    <property type="entry name" value="LD_TPept_scaffold_dom"/>
</dbReference>
<dbReference type="PANTHER" id="PTHR41533">
    <property type="entry name" value="L,D-TRANSPEPTIDASE HI_1667-RELATED"/>
    <property type="match status" value="1"/>
</dbReference>
<dbReference type="InterPro" id="IPR002477">
    <property type="entry name" value="Peptidoglycan-bd-like"/>
</dbReference>
<dbReference type="Pfam" id="PF01471">
    <property type="entry name" value="PG_binding_1"/>
    <property type="match status" value="1"/>
</dbReference>
<dbReference type="CDD" id="cd16913">
    <property type="entry name" value="YkuD_like"/>
    <property type="match status" value="1"/>
</dbReference>
<evidence type="ECO:0000256" key="2">
    <source>
        <dbReference type="ARBA" id="ARBA00005992"/>
    </source>
</evidence>
<protein>
    <submittedName>
        <fullName evidence="9">Murein L,D-transpeptidase</fullName>
    </submittedName>
</protein>
<comment type="similarity">
    <text evidence="2">Belongs to the YkuD family.</text>
</comment>
<comment type="pathway">
    <text evidence="1 7">Cell wall biogenesis; peptidoglycan biosynthesis.</text>
</comment>
<evidence type="ECO:0000256" key="7">
    <source>
        <dbReference type="PROSITE-ProRule" id="PRU01373"/>
    </source>
</evidence>
<keyword evidence="5 7" id="KW-0573">Peptidoglycan synthesis</keyword>
<feature type="active site" description="Nucleophile" evidence="7">
    <location>
        <position position="455"/>
    </location>
</feature>
<dbReference type="Gene3D" id="1.10.101.10">
    <property type="entry name" value="PGBD-like superfamily/PGBD"/>
    <property type="match status" value="1"/>
</dbReference>
<dbReference type="InterPro" id="IPR038063">
    <property type="entry name" value="Transpep_catalytic_dom"/>
</dbReference>
<name>A0ABV6ZV41_9PROT</name>
<evidence type="ECO:0000256" key="1">
    <source>
        <dbReference type="ARBA" id="ARBA00004752"/>
    </source>
</evidence>
<comment type="caution">
    <text evidence="9">The sequence shown here is derived from an EMBL/GenBank/DDBJ whole genome shotgun (WGS) entry which is preliminary data.</text>
</comment>
<proteinExistence type="inferred from homology"/>
<keyword evidence="4 7" id="KW-0133">Cell shape</keyword>
<evidence type="ECO:0000313" key="10">
    <source>
        <dbReference type="Proteomes" id="UP001595379"/>
    </source>
</evidence>
<feature type="domain" description="L,D-TPase catalytic" evidence="8">
    <location>
        <begin position="303"/>
        <end position="495"/>
    </location>
</feature>